<sequence>MIRFAISLVITIGIFIYWRIEIKRTERFSFLHQVKAEDLKNIFHADTAPSIALKVWDTARISHGLSGTPNLDAYHGVKVKVWRDTSRLKKYTGLVKPASVTGSGYAVYRFSHTVSVGKMAEVLHENGFERRVARTIAGKASRLMNGRFKAFSFAVTAAGSVYLVVDYFDATPGEMIRNNYHDIERLRWIKTIFIMAVFMTAYFLYRYLQDKRIMRS</sequence>
<evidence type="ECO:0000313" key="1">
    <source>
        <dbReference type="EMBL" id="NSL90953.1"/>
    </source>
</evidence>
<comment type="caution">
    <text evidence="1">The sequence shown here is derived from an EMBL/GenBank/DDBJ whole genome shotgun (WGS) entry which is preliminary data.</text>
</comment>
<name>A0A3S1AYQ7_9BACT</name>
<dbReference type="EMBL" id="RIAR02000001">
    <property type="protein sequence ID" value="NSL90953.1"/>
    <property type="molecule type" value="Genomic_DNA"/>
</dbReference>
<keyword evidence="2" id="KW-1185">Reference proteome</keyword>
<evidence type="ECO:0000313" key="2">
    <source>
        <dbReference type="Proteomes" id="UP000281028"/>
    </source>
</evidence>
<gene>
    <name evidence="1" type="ORF">ECE50_029280</name>
</gene>
<dbReference type="AlphaFoldDB" id="A0A3S1AYQ7"/>
<protein>
    <submittedName>
        <fullName evidence="1">Uncharacterized protein</fullName>
    </submittedName>
</protein>
<proteinExistence type="predicted"/>
<reference evidence="1" key="1">
    <citation type="submission" date="2020-05" db="EMBL/GenBank/DDBJ databases">
        <title>Chitinophaga laudate sp. nov., isolated from a tropical peat swamp.</title>
        <authorList>
            <person name="Goh C.B.S."/>
            <person name="Lee M.S."/>
            <person name="Parimannan S."/>
            <person name="Pasbakhsh P."/>
            <person name="Yule C.M."/>
            <person name="Rajandas H."/>
            <person name="Loke S."/>
            <person name="Croft L."/>
            <person name="Tan J.B.L."/>
        </authorList>
    </citation>
    <scope>NUCLEOTIDE SEQUENCE</scope>
    <source>
        <strain evidence="1">Mgbs1</strain>
    </source>
</reference>
<dbReference type="Proteomes" id="UP000281028">
    <property type="component" value="Unassembled WGS sequence"/>
</dbReference>
<accession>A0A3S1AYQ7</accession>
<organism evidence="1 2">
    <name type="scientific">Chitinophaga solisilvae</name>
    <dbReference type="NCBI Taxonomy" id="1233460"/>
    <lineage>
        <taxon>Bacteria</taxon>
        <taxon>Pseudomonadati</taxon>
        <taxon>Bacteroidota</taxon>
        <taxon>Chitinophagia</taxon>
        <taxon>Chitinophagales</taxon>
        <taxon>Chitinophagaceae</taxon>
        <taxon>Chitinophaga</taxon>
    </lineage>
</organism>